<sequence>MAKTDILRAICGKGGMILYEDLENMGLEPLQELKRIISENPDTFKEVCLGGRMFVTARSNISLCETPDCLGCKRLHMCKGYMLGSCNDTGCPFSHDLHSPHNMWVLKQFGLKGLKENEISVLLFQDEPPPQPPLNLSPKPHPHQDPPQPAPRLANQNSSGSDGICQMHLIHRCSVEGQCDKVHSSMPYQWQRRVGKQWRAFPNNEEIEKDYCNPVKTKHDGTPPVDFDLMRCGSSEVRRLSVTSPEFHTVSLLVTTWAWYWEFAEDQWIEYASPEGKADNLNITGEKLERKYQEGEPFVQFARGENRYILSFKDMIQTNQITEMKRLVRRRPVLISPAEVQKICEKYAKRIHSNFLSSVPQHWNYSLLPGTGYERIKLETSSQDYRRIVSQFNQTMMRCDILSIERIQNLKLWRFFMLQKNQIKNDTGKNDRVERLFHGTESEYIDAICHGNTDRSFNTLTDTRFGRGCYFSKDASYANEYTDKQGVRFLFMCQVTVGNYALGQPDYYRPPFKDEKKTVSYDSCVDDLARPSVYVVFEKNQTYPEFLIKYRTEDDQTYREEPHVQVESFYETIDIQPNEQSQSQSFYEPIDIQPQPVEHQTPPPKPRCCEDVYCNCEVLLDCCSQLYKIVLRLERKDA</sequence>
<evidence type="ECO:0000313" key="15">
    <source>
        <dbReference type="EMBL" id="KAG5267423.1"/>
    </source>
</evidence>
<dbReference type="Pfam" id="PF23466">
    <property type="entry name" value="WWE_4"/>
    <property type="match status" value="1"/>
</dbReference>
<dbReference type="GO" id="GO:0005737">
    <property type="term" value="C:cytoplasm"/>
    <property type="evidence" value="ECO:0007669"/>
    <property type="project" value="UniProtKB-SubCell"/>
</dbReference>
<dbReference type="InterPro" id="IPR012317">
    <property type="entry name" value="Poly(ADP-ribose)pol_cat_dom"/>
</dbReference>
<dbReference type="PANTHER" id="PTHR45740">
    <property type="entry name" value="POLY [ADP-RIBOSE] POLYMERASE"/>
    <property type="match status" value="1"/>
</dbReference>
<dbReference type="EMBL" id="JADWDJ010000017">
    <property type="protein sequence ID" value="KAG5267423.1"/>
    <property type="molecule type" value="Genomic_DNA"/>
</dbReference>
<comment type="similarity">
    <text evidence="10">Belongs to the ARTD/PARP family.</text>
</comment>
<keyword evidence="4" id="KW-0597">Phosphoprotein</keyword>
<evidence type="ECO:0000256" key="5">
    <source>
        <dbReference type="ARBA" id="ARBA00022723"/>
    </source>
</evidence>
<dbReference type="SUPFAM" id="SSF56399">
    <property type="entry name" value="ADP-ribosylation"/>
    <property type="match status" value="1"/>
</dbReference>
<comment type="subcellular location">
    <subcellularLocation>
        <location evidence="2">Cytoplasm</location>
    </subcellularLocation>
    <subcellularLocation>
        <location evidence="1">Nucleus</location>
    </subcellularLocation>
</comment>
<keyword evidence="11" id="KW-0808">Transferase</keyword>
<evidence type="ECO:0000256" key="12">
    <source>
        <dbReference type="SAM" id="MobiDB-lite"/>
    </source>
</evidence>
<dbReference type="AlphaFoldDB" id="A0AAV6FX33"/>
<keyword evidence="16" id="KW-1185">Reference proteome</keyword>
<keyword evidence="11" id="KW-0520">NAD</keyword>
<reference evidence="15 16" key="1">
    <citation type="submission" date="2020-10" db="EMBL/GenBank/DDBJ databases">
        <title>Chromosome-scale genome assembly of the Allis shad, Alosa alosa.</title>
        <authorList>
            <person name="Margot Z."/>
            <person name="Christophe K."/>
            <person name="Cabau C."/>
            <person name="Louis A."/>
            <person name="Berthelot C."/>
            <person name="Parey E."/>
            <person name="Roest Crollius H."/>
            <person name="Montfort J."/>
            <person name="Robinson-Rechavi M."/>
            <person name="Bucao C."/>
            <person name="Bouchez O."/>
            <person name="Gislard M."/>
            <person name="Lluch J."/>
            <person name="Milhes M."/>
            <person name="Lampietro C."/>
            <person name="Lopez Roques C."/>
            <person name="Donnadieu C."/>
            <person name="Braasch I."/>
            <person name="Desvignes T."/>
            <person name="Postlethwait J."/>
            <person name="Bobe J."/>
            <person name="Guiguen Y."/>
        </authorList>
    </citation>
    <scope>NUCLEOTIDE SEQUENCE [LARGE SCALE GENOMIC DNA]</scope>
    <source>
        <strain evidence="15">M-15738</strain>
        <tissue evidence="15">Blood</tissue>
    </source>
</reference>
<feature type="region of interest" description="Disordered" evidence="12">
    <location>
        <begin position="125"/>
        <end position="159"/>
    </location>
</feature>
<dbReference type="SUPFAM" id="SSF117839">
    <property type="entry name" value="WWE domain"/>
    <property type="match status" value="1"/>
</dbReference>
<dbReference type="Pfam" id="PF25261">
    <property type="entry name" value="zf-CCCH_PARP12"/>
    <property type="match status" value="1"/>
</dbReference>
<keyword evidence="11" id="KW-0328">Glycosyltransferase</keyword>
<dbReference type="GO" id="GO:0005634">
    <property type="term" value="C:nucleus"/>
    <property type="evidence" value="ECO:0007669"/>
    <property type="project" value="UniProtKB-SubCell"/>
</dbReference>
<dbReference type="InterPro" id="IPR057602">
    <property type="entry name" value="Zfn-CCCH_PARP12"/>
</dbReference>
<evidence type="ECO:0000256" key="9">
    <source>
        <dbReference type="ARBA" id="ARBA00023242"/>
    </source>
</evidence>
<dbReference type="EC" id="2.4.2.-" evidence="11"/>
<evidence type="ECO:0000256" key="1">
    <source>
        <dbReference type="ARBA" id="ARBA00004123"/>
    </source>
</evidence>
<evidence type="ECO:0000259" key="13">
    <source>
        <dbReference type="PROSITE" id="PS50918"/>
    </source>
</evidence>
<proteinExistence type="inferred from homology"/>
<evidence type="ECO:0000256" key="6">
    <source>
        <dbReference type="ARBA" id="ARBA00022737"/>
    </source>
</evidence>
<dbReference type="InterPro" id="IPR051712">
    <property type="entry name" value="ARTD-AVP"/>
</dbReference>
<accession>A0AAV6FX33</accession>
<keyword evidence="6" id="KW-0677">Repeat</keyword>
<dbReference type="InterPro" id="IPR004170">
    <property type="entry name" value="WWE_dom"/>
</dbReference>
<gene>
    <name evidence="15" type="ORF">AALO_G00221580</name>
</gene>
<evidence type="ECO:0000256" key="8">
    <source>
        <dbReference type="ARBA" id="ARBA00022833"/>
    </source>
</evidence>
<keyword evidence="7" id="KW-0863">Zinc-finger</keyword>
<evidence type="ECO:0000313" key="16">
    <source>
        <dbReference type="Proteomes" id="UP000823561"/>
    </source>
</evidence>
<dbReference type="CDD" id="cd01439">
    <property type="entry name" value="TCCD_inducible_PARP_like"/>
    <property type="match status" value="1"/>
</dbReference>
<dbReference type="Pfam" id="PF00644">
    <property type="entry name" value="PARP"/>
    <property type="match status" value="1"/>
</dbReference>
<comment type="caution">
    <text evidence="15">The sequence shown here is derived from an EMBL/GenBank/DDBJ whole genome shotgun (WGS) entry which is preliminary data.</text>
</comment>
<keyword evidence="9" id="KW-0539">Nucleus</keyword>
<keyword evidence="3" id="KW-0963">Cytoplasm</keyword>
<dbReference type="Proteomes" id="UP000823561">
    <property type="component" value="Chromosome 17"/>
</dbReference>
<keyword evidence="5" id="KW-0479">Metal-binding</keyword>
<dbReference type="InterPro" id="IPR037197">
    <property type="entry name" value="WWE_dom_sf"/>
</dbReference>
<protein>
    <recommendedName>
        <fullName evidence="11">Poly [ADP-ribose] polymerase</fullName>
        <shortName evidence="11">PARP</shortName>
        <ecNumber evidence="11">2.4.2.-</ecNumber>
    </recommendedName>
</protein>
<feature type="domain" description="PARP catalytic" evidence="14">
    <location>
        <begin position="359"/>
        <end position="573"/>
    </location>
</feature>
<evidence type="ECO:0000256" key="10">
    <source>
        <dbReference type="ARBA" id="ARBA00024347"/>
    </source>
</evidence>
<keyword evidence="8" id="KW-0862">Zinc</keyword>
<name>A0AAV6FX33_9TELE</name>
<dbReference type="GO" id="GO:1990404">
    <property type="term" value="F:NAD+-protein mono-ADP-ribosyltransferase activity"/>
    <property type="evidence" value="ECO:0007669"/>
    <property type="project" value="TreeGrafter"/>
</dbReference>
<dbReference type="PROSITE" id="PS50918">
    <property type="entry name" value="WWE"/>
    <property type="match status" value="1"/>
</dbReference>
<evidence type="ECO:0000256" key="7">
    <source>
        <dbReference type="ARBA" id="ARBA00022771"/>
    </source>
</evidence>
<dbReference type="Gene3D" id="3.90.228.10">
    <property type="match status" value="1"/>
</dbReference>
<feature type="domain" description="WWE" evidence="13">
    <location>
        <begin position="242"/>
        <end position="330"/>
    </location>
</feature>
<evidence type="ECO:0000256" key="3">
    <source>
        <dbReference type="ARBA" id="ARBA00022490"/>
    </source>
</evidence>
<evidence type="ECO:0000256" key="4">
    <source>
        <dbReference type="ARBA" id="ARBA00022553"/>
    </source>
</evidence>
<evidence type="ECO:0000256" key="11">
    <source>
        <dbReference type="RuleBase" id="RU362114"/>
    </source>
</evidence>
<dbReference type="Pfam" id="PF02825">
    <property type="entry name" value="WWE"/>
    <property type="match status" value="1"/>
</dbReference>
<dbReference type="Gene3D" id="3.30.720.50">
    <property type="match status" value="1"/>
</dbReference>
<evidence type="ECO:0000259" key="14">
    <source>
        <dbReference type="PROSITE" id="PS51059"/>
    </source>
</evidence>
<dbReference type="GO" id="GO:0008270">
    <property type="term" value="F:zinc ion binding"/>
    <property type="evidence" value="ECO:0007669"/>
    <property type="project" value="UniProtKB-KW"/>
</dbReference>
<evidence type="ECO:0000256" key="2">
    <source>
        <dbReference type="ARBA" id="ARBA00004496"/>
    </source>
</evidence>
<organism evidence="15 16">
    <name type="scientific">Alosa alosa</name>
    <name type="common">allis shad</name>
    <dbReference type="NCBI Taxonomy" id="278164"/>
    <lineage>
        <taxon>Eukaryota</taxon>
        <taxon>Metazoa</taxon>
        <taxon>Chordata</taxon>
        <taxon>Craniata</taxon>
        <taxon>Vertebrata</taxon>
        <taxon>Euteleostomi</taxon>
        <taxon>Actinopterygii</taxon>
        <taxon>Neopterygii</taxon>
        <taxon>Teleostei</taxon>
        <taxon>Clupei</taxon>
        <taxon>Clupeiformes</taxon>
        <taxon>Clupeoidei</taxon>
        <taxon>Clupeidae</taxon>
        <taxon>Alosa</taxon>
    </lineage>
</organism>
<dbReference type="GO" id="GO:0003950">
    <property type="term" value="F:NAD+ poly-ADP-ribosyltransferase activity"/>
    <property type="evidence" value="ECO:0007669"/>
    <property type="project" value="UniProtKB-UniRule"/>
</dbReference>
<dbReference type="PROSITE" id="PS51059">
    <property type="entry name" value="PARP_CATALYTIC"/>
    <property type="match status" value="1"/>
</dbReference>
<dbReference type="PANTHER" id="PTHR45740:SF15">
    <property type="entry name" value="ZINC FINGER CCCH TYPE DOMAIN CONTAINING 1-LIKE"/>
    <property type="match status" value="1"/>
</dbReference>